<dbReference type="EMBL" id="JAIPUX010000521">
    <property type="protein sequence ID" value="KAH0626133.1"/>
    <property type="molecule type" value="Genomic_DNA"/>
</dbReference>
<evidence type="ECO:0000313" key="2">
    <source>
        <dbReference type="Proteomes" id="UP000826234"/>
    </source>
</evidence>
<accession>A0ABQ7T8Z2</accession>
<dbReference type="Gene3D" id="2.60.60.20">
    <property type="entry name" value="PLAT/LH2 domain"/>
    <property type="match status" value="1"/>
</dbReference>
<protein>
    <submittedName>
        <fullName evidence="1">Uncharacterized protein</fullName>
    </submittedName>
</protein>
<proteinExistence type="predicted"/>
<evidence type="ECO:0000313" key="1">
    <source>
        <dbReference type="EMBL" id="KAH0626133.1"/>
    </source>
</evidence>
<keyword evidence="2" id="KW-1185">Reference proteome</keyword>
<dbReference type="Proteomes" id="UP000826234">
    <property type="component" value="Unassembled WGS sequence"/>
</dbReference>
<reference evidence="1 2" key="1">
    <citation type="journal article" date="2022" name="Gigascience">
        <title>A chromosome-level genome assembly and annotation of the desert horned lizard, Phrynosoma platyrhinos, provides insight into chromosomal rearrangements among reptiles.</title>
        <authorList>
            <person name="Koochekian N."/>
            <person name="Ascanio A."/>
            <person name="Farleigh K."/>
            <person name="Card D.C."/>
            <person name="Schield D.R."/>
            <person name="Castoe T.A."/>
            <person name="Jezkova T."/>
        </authorList>
    </citation>
    <scope>NUCLEOTIDE SEQUENCE [LARGE SCALE GENOMIC DNA]</scope>
    <source>
        <strain evidence="1">NK-2021</strain>
    </source>
</reference>
<organism evidence="1 2">
    <name type="scientific">Phrynosoma platyrhinos</name>
    <name type="common">Desert horned lizard</name>
    <dbReference type="NCBI Taxonomy" id="52577"/>
    <lineage>
        <taxon>Eukaryota</taxon>
        <taxon>Metazoa</taxon>
        <taxon>Chordata</taxon>
        <taxon>Craniata</taxon>
        <taxon>Vertebrata</taxon>
        <taxon>Euteleostomi</taxon>
        <taxon>Lepidosauria</taxon>
        <taxon>Squamata</taxon>
        <taxon>Bifurcata</taxon>
        <taxon>Unidentata</taxon>
        <taxon>Episquamata</taxon>
        <taxon>Toxicofera</taxon>
        <taxon>Iguania</taxon>
        <taxon>Phrynosomatidae</taxon>
        <taxon>Phrynosomatinae</taxon>
        <taxon>Phrynosoma</taxon>
    </lineage>
</organism>
<comment type="caution">
    <text evidence="1">The sequence shown here is derived from an EMBL/GenBank/DDBJ whole genome shotgun (WGS) entry which is preliminary data.</text>
</comment>
<gene>
    <name evidence="1" type="ORF">JD844_000914</name>
</gene>
<dbReference type="SUPFAM" id="SSF49723">
    <property type="entry name" value="Lipase/lipooxygenase domain (PLAT/LH2 domain)"/>
    <property type="match status" value="1"/>
</dbReference>
<dbReference type="InterPro" id="IPR036392">
    <property type="entry name" value="PLAT/LH2_dom_sf"/>
</dbReference>
<sequence length="166" mass="18701">MATYKIRVATGNYLCGGTMDSISTTLVGSQGESAKFALDKCGRDFSPGEGLVSYDPLVAREMVHLALRRCHFHEAAIPVGLRESAVAFLVQPDQQDGAQVLLAVNLVFVYLERFMPLLCLFSWYRYKEYQPGWPMCLDADMVDHLHLNDRYSRTKENVFQVQMVAA</sequence>
<name>A0ABQ7T8Z2_PHRPL</name>